<reference evidence="4" key="2">
    <citation type="submission" date="2025-08" db="UniProtKB">
        <authorList>
            <consortium name="RefSeq"/>
        </authorList>
    </citation>
    <scope>IDENTIFICATION</scope>
    <source>
        <tissue evidence="4">Leaf</tissue>
    </source>
</reference>
<dbReference type="SUPFAM" id="SSF52266">
    <property type="entry name" value="SGNH hydrolase"/>
    <property type="match status" value="1"/>
</dbReference>
<evidence type="ECO:0000313" key="3">
    <source>
        <dbReference type="Proteomes" id="UP000087766"/>
    </source>
</evidence>
<evidence type="ECO:0000313" key="4">
    <source>
        <dbReference type="RefSeq" id="XP_014512571.1"/>
    </source>
</evidence>
<dbReference type="InterPro" id="IPR036514">
    <property type="entry name" value="SGNH_hydro_sf"/>
</dbReference>
<dbReference type="Gene3D" id="3.40.50.1110">
    <property type="entry name" value="SGNH hydrolase"/>
    <property type="match status" value="1"/>
</dbReference>
<dbReference type="Pfam" id="PF03629">
    <property type="entry name" value="SASA"/>
    <property type="match status" value="1"/>
</dbReference>
<reference evidence="3" key="1">
    <citation type="journal article" date="2014" name="Nat. Commun.">
        <title>Genome sequence of mungbean and insights into evolution within Vigna species.</title>
        <authorList>
            <person name="Kang Y.J."/>
            <person name="Kim S.K."/>
            <person name="Kim M.Y."/>
            <person name="Lestari P."/>
            <person name="Kim K.H."/>
            <person name="Ha B.K."/>
            <person name="Jun T.H."/>
            <person name="Hwang W.J."/>
            <person name="Lee T."/>
            <person name="Lee J."/>
            <person name="Shim S."/>
            <person name="Yoon M.Y."/>
            <person name="Jang Y.E."/>
            <person name="Han K.S."/>
            <person name="Taeprayoon P."/>
            <person name="Yoon N."/>
            <person name="Somta P."/>
            <person name="Tanya P."/>
            <person name="Kim K.S."/>
            <person name="Gwag J.G."/>
            <person name="Moon J.K."/>
            <person name="Lee Y.H."/>
            <person name="Park B.S."/>
            <person name="Bombarely A."/>
            <person name="Doyle J.J."/>
            <person name="Jackson S.A."/>
            <person name="Schafleitner R."/>
            <person name="Srinives P."/>
            <person name="Varshney R.K."/>
            <person name="Lee S.H."/>
        </authorList>
    </citation>
    <scope>NUCLEOTIDE SEQUENCE [LARGE SCALE GENOMIC DNA]</scope>
    <source>
        <strain evidence="3">cv. VC1973A</strain>
    </source>
</reference>
<dbReference type="InterPro" id="IPR052940">
    <property type="entry name" value="Carb_Esterase_6"/>
</dbReference>
<evidence type="ECO:0000256" key="1">
    <source>
        <dbReference type="ARBA" id="ARBA00022801"/>
    </source>
</evidence>
<evidence type="ECO:0000259" key="2">
    <source>
        <dbReference type="Pfam" id="PF03629"/>
    </source>
</evidence>
<keyword evidence="1" id="KW-0378">Hydrolase</keyword>
<dbReference type="AlphaFoldDB" id="A0A1S3V2J3"/>
<dbReference type="InterPro" id="IPR005181">
    <property type="entry name" value="SASA"/>
</dbReference>
<dbReference type="PANTHER" id="PTHR31988:SF19">
    <property type="entry name" value="9-O-ACETYL-N-ACETYLNEURAMINIC ACID DEACETYLASE-RELATED"/>
    <property type="match status" value="1"/>
</dbReference>
<dbReference type="GeneID" id="106771161"/>
<dbReference type="PANTHER" id="PTHR31988">
    <property type="entry name" value="ESTERASE, PUTATIVE (DUF303)-RELATED"/>
    <property type="match status" value="1"/>
</dbReference>
<dbReference type="KEGG" id="vra:106771161"/>
<dbReference type="Gramene" id="Vradi08g20370.1">
    <property type="protein sequence ID" value="Vradi08g20370.1"/>
    <property type="gene ID" value="Vradi08g20370"/>
</dbReference>
<organism evidence="3 4">
    <name type="scientific">Vigna radiata var. radiata</name>
    <name type="common">Mung bean</name>
    <name type="synonym">Phaseolus aureus</name>
    <dbReference type="NCBI Taxonomy" id="3916"/>
    <lineage>
        <taxon>Eukaryota</taxon>
        <taxon>Viridiplantae</taxon>
        <taxon>Streptophyta</taxon>
        <taxon>Embryophyta</taxon>
        <taxon>Tracheophyta</taxon>
        <taxon>Spermatophyta</taxon>
        <taxon>Magnoliopsida</taxon>
        <taxon>eudicotyledons</taxon>
        <taxon>Gunneridae</taxon>
        <taxon>Pentapetalae</taxon>
        <taxon>rosids</taxon>
        <taxon>fabids</taxon>
        <taxon>Fabales</taxon>
        <taxon>Fabaceae</taxon>
        <taxon>Papilionoideae</taxon>
        <taxon>50 kb inversion clade</taxon>
        <taxon>NPAAA clade</taxon>
        <taxon>indigoferoid/millettioid clade</taxon>
        <taxon>Phaseoleae</taxon>
        <taxon>Vigna</taxon>
    </lineage>
</organism>
<dbReference type="RefSeq" id="XP_014512571.1">
    <property type="nucleotide sequence ID" value="XM_014657085.2"/>
</dbReference>
<dbReference type="SMR" id="A0A1S3V2J3"/>
<sequence>METNTLTLPKPKRQVFILSGQSNMSGRGGIVRGANGKYWDGVVPPECAPHPSILRLAANLKWEPANDPLHFDIDTAKACGVGPGMAFANALRPHVGEEVGLVPCAVGATALKEWARGEKLYENMVKRAKESVKGHENFEIKALLWFQGETDTVNEGDAAVYKVNMETFIHSVRQDLNLPSLPIIQVALASGYEYIEKVREAQKEIDLPNVICVDAKGMQLNDDNIHLSTESQVHLGRMLAEAYLAHFHVSPVQNQIQL</sequence>
<gene>
    <name evidence="4" type="primary">LOC106771161</name>
</gene>
<dbReference type="OrthoDB" id="42638at2759"/>
<protein>
    <submittedName>
        <fullName evidence="4">Probable carbohydrate esterase At4g34215</fullName>
    </submittedName>
</protein>
<feature type="domain" description="Sialate O-acetylesterase" evidence="2">
    <location>
        <begin position="13"/>
        <end position="244"/>
    </location>
</feature>
<dbReference type="GO" id="GO:0016787">
    <property type="term" value="F:hydrolase activity"/>
    <property type="evidence" value="ECO:0007669"/>
    <property type="project" value="UniProtKB-KW"/>
</dbReference>
<accession>A0A1S3V2J3</accession>
<keyword evidence="3" id="KW-1185">Reference proteome</keyword>
<name>A0A1S3V2J3_VIGRR</name>
<dbReference type="Proteomes" id="UP000087766">
    <property type="component" value="Chromosome 8"/>
</dbReference>
<proteinExistence type="predicted"/>